<dbReference type="CDD" id="cd06529">
    <property type="entry name" value="S24_LexA-like"/>
    <property type="match status" value="1"/>
</dbReference>
<comment type="catalytic activity">
    <reaction evidence="10">
        <text>Hydrolysis of Ala-|-Gly bond in repressor LexA.</text>
        <dbReference type="EC" id="3.4.21.88"/>
    </reaction>
</comment>
<gene>
    <name evidence="10 13" type="primary">lexA</name>
    <name evidence="13" type="ORF">OXH18_13045</name>
</gene>
<dbReference type="GO" id="GO:0006508">
    <property type="term" value="P:proteolysis"/>
    <property type="evidence" value="ECO:0007669"/>
    <property type="project" value="InterPro"/>
</dbReference>
<dbReference type="InterPro" id="IPR036286">
    <property type="entry name" value="LexA/Signal_pep-like_sf"/>
</dbReference>
<keyword evidence="6 10" id="KW-0238">DNA-binding</keyword>
<dbReference type="InterPro" id="IPR006199">
    <property type="entry name" value="LexA_DNA-bd_dom"/>
</dbReference>
<evidence type="ECO:0000256" key="2">
    <source>
        <dbReference type="ARBA" id="ARBA00022705"/>
    </source>
</evidence>
<evidence type="ECO:0000256" key="7">
    <source>
        <dbReference type="ARBA" id="ARBA00023163"/>
    </source>
</evidence>
<comment type="function">
    <text evidence="10">Represses a number of genes involved in the response to DNA damage (SOS response), including recA and lexA. In the presence of single-stranded DNA, RecA interacts with LexA causing an autocatalytic cleavage which disrupts the DNA-binding part of LexA, leading to derepression of the SOS regulon and eventually DNA repair.</text>
</comment>
<comment type="similarity">
    <text evidence="10">Belongs to the peptidase S24 family.</text>
</comment>
<sequence>MEALTEVQQQLYDWLVEYIRENQHSPSIRQMMRAMGLKSPAPIQSRLEHLRNKGYIDWTEGKARTIRILKPMGIPILGAIAAGSVVESFTDSVEQLDFSSSLLRPGDYALRVRGDSMIDALIDDGDVVIMRPVPDPKALKNGTIVAARVNGDGTTLKYYHRKGNQVTLKPANRNYTPIEALATNVEVQGVLVGVWRGYSLFAS</sequence>
<dbReference type="NCBIfam" id="TIGR00498">
    <property type="entry name" value="lexA"/>
    <property type="match status" value="1"/>
</dbReference>
<feature type="domain" description="Peptidase S24/S26A/S26B/S26C" evidence="11">
    <location>
        <begin position="75"/>
        <end position="192"/>
    </location>
</feature>
<dbReference type="GO" id="GO:0003677">
    <property type="term" value="F:DNA binding"/>
    <property type="evidence" value="ECO:0007669"/>
    <property type="project" value="UniProtKB-UniRule"/>
</dbReference>
<dbReference type="Pfam" id="PF00717">
    <property type="entry name" value="Peptidase_S24"/>
    <property type="match status" value="1"/>
</dbReference>
<dbReference type="AlphaFoldDB" id="A0A9E8ZA63"/>
<evidence type="ECO:0000313" key="13">
    <source>
        <dbReference type="EMBL" id="WAL58122.1"/>
    </source>
</evidence>
<dbReference type="InterPro" id="IPR050077">
    <property type="entry name" value="LexA_repressor"/>
</dbReference>
<reference evidence="13" key="1">
    <citation type="submission" date="2022-12" db="EMBL/GenBank/DDBJ databases">
        <title>Polyphasic identification of a Novel Hot-Spring Cyanobacterium Ocullathermofonsia sinensis gen nov. sp. nov. and Genomic Insights on its Adaptations to the Thermal Habitat.</title>
        <authorList>
            <person name="Daroch M."/>
            <person name="Tang J."/>
            <person name="Jiang Y."/>
        </authorList>
    </citation>
    <scope>NUCLEOTIDE SEQUENCE</scope>
    <source>
        <strain evidence="13">PKUAC-SCTA174</strain>
    </source>
</reference>
<dbReference type="GO" id="GO:0006260">
    <property type="term" value="P:DNA replication"/>
    <property type="evidence" value="ECO:0007669"/>
    <property type="project" value="UniProtKB-UniRule"/>
</dbReference>
<keyword evidence="10" id="KW-0068">Autocatalytic cleavage</keyword>
<dbReference type="InterPro" id="IPR039418">
    <property type="entry name" value="LexA-like"/>
</dbReference>
<evidence type="ECO:0000256" key="3">
    <source>
        <dbReference type="ARBA" id="ARBA00022763"/>
    </source>
</evidence>
<dbReference type="InterPro" id="IPR006200">
    <property type="entry name" value="LexA"/>
</dbReference>
<dbReference type="EC" id="3.4.21.88" evidence="10"/>
<keyword evidence="1 10" id="KW-0678">Repressor</keyword>
<dbReference type="PANTHER" id="PTHR33516:SF2">
    <property type="entry name" value="LEXA REPRESSOR-RELATED"/>
    <property type="match status" value="1"/>
</dbReference>
<dbReference type="SUPFAM" id="SSF51306">
    <property type="entry name" value="LexA/Signal peptidase"/>
    <property type="match status" value="1"/>
</dbReference>
<name>A0A9E8ZA63_9CYAN</name>
<feature type="active site" description="For autocatalytic cleavage activity" evidence="10">
    <location>
        <position position="116"/>
    </location>
</feature>
<dbReference type="GO" id="GO:0045892">
    <property type="term" value="P:negative regulation of DNA-templated transcription"/>
    <property type="evidence" value="ECO:0007669"/>
    <property type="project" value="UniProtKB-UniRule"/>
</dbReference>
<accession>A0A9E8ZA63</accession>
<feature type="DNA-binding region" description="H-T-H motif" evidence="10">
    <location>
        <begin position="28"/>
        <end position="48"/>
    </location>
</feature>
<evidence type="ECO:0000256" key="5">
    <source>
        <dbReference type="ARBA" id="ARBA00023015"/>
    </source>
</evidence>
<dbReference type="Gene3D" id="1.10.10.10">
    <property type="entry name" value="Winged helix-like DNA-binding domain superfamily/Winged helix DNA-binding domain"/>
    <property type="match status" value="1"/>
</dbReference>
<keyword evidence="9 10" id="KW-0742">SOS response</keyword>
<keyword evidence="3 10" id="KW-0227">DNA damage</keyword>
<feature type="site" description="Cleavage; by autolysis" evidence="10">
    <location>
        <begin position="82"/>
        <end position="83"/>
    </location>
</feature>
<dbReference type="Pfam" id="PF01726">
    <property type="entry name" value="LexA_DNA_bind"/>
    <property type="match status" value="1"/>
</dbReference>
<dbReference type="GO" id="GO:0004252">
    <property type="term" value="F:serine-type endopeptidase activity"/>
    <property type="evidence" value="ECO:0007669"/>
    <property type="project" value="UniProtKB-UniRule"/>
</dbReference>
<dbReference type="Proteomes" id="UP001163152">
    <property type="component" value="Chromosome"/>
</dbReference>
<dbReference type="KEGG" id="tsin:OXH18_13045"/>
<keyword evidence="14" id="KW-1185">Reference proteome</keyword>
<keyword evidence="8 10" id="KW-0234">DNA repair</keyword>
<dbReference type="InterPro" id="IPR036390">
    <property type="entry name" value="WH_DNA-bd_sf"/>
</dbReference>
<dbReference type="HAMAP" id="MF_00015">
    <property type="entry name" value="LexA"/>
    <property type="match status" value="1"/>
</dbReference>
<dbReference type="SUPFAM" id="SSF46785">
    <property type="entry name" value="Winged helix' DNA-binding domain"/>
    <property type="match status" value="1"/>
</dbReference>
<organism evidence="13 14">
    <name type="scientific">Thermocoleostomius sinensis A174</name>
    <dbReference type="NCBI Taxonomy" id="2016057"/>
    <lineage>
        <taxon>Bacteria</taxon>
        <taxon>Bacillati</taxon>
        <taxon>Cyanobacteriota</taxon>
        <taxon>Cyanophyceae</taxon>
        <taxon>Oculatellales</taxon>
        <taxon>Oculatellaceae</taxon>
        <taxon>Thermocoleostomius</taxon>
    </lineage>
</organism>
<keyword evidence="4 10" id="KW-0378">Hydrolase</keyword>
<feature type="domain" description="LexA repressor DNA-binding" evidence="12">
    <location>
        <begin position="1"/>
        <end position="65"/>
    </location>
</feature>
<evidence type="ECO:0000313" key="14">
    <source>
        <dbReference type="Proteomes" id="UP001163152"/>
    </source>
</evidence>
<evidence type="ECO:0000256" key="9">
    <source>
        <dbReference type="ARBA" id="ARBA00023236"/>
    </source>
</evidence>
<keyword evidence="7 10" id="KW-0804">Transcription</keyword>
<proteinExistence type="inferred from homology"/>
<keyword evidence="5 10" id="KW-0805">Transcription regulation</keyword>
<dbReference type="Gene3D" id="2.10.109.10">
    <property type="entry name" value="Umud Fragment, subunit A"/>
    <property type="match status" value="1"/>
</dbReference>
<dbReference type="InterPro" id="IPR036388">
    <property type="entry name" value="WH-like_DNA-bd_sf"/>
</dbReference>
<evidence type="ECO:0000256" key="8">
    <source>
        <dbReference type="ARBA" id="ARBA00023204"/>
    </source>
</evidence>
<comment type="subunit">
    <text evidence="10">Homodimer.</text>
</comment>
<dbReference type="GO" id="GO:0009432">
    <property type="term" value="P:SOS response"/>
    <property type="evidence" value="ECO:0007669"/>
    <property type="project" value="UniProtKB-UniRule"/>
</dbReference>
<evidence type="ECO:0000256" key="10">
    <source>
        <dbReference type="HAMAP-Rule" id="MF_00015"/>
    </source>
</evidence>
<evidence type="ECO:0000256" key="6">
    <source>
        <dbReference type="ARBA" id="ARBA00023125"/>
    </source>
</evidence>
<dbReference type="InterPro" id="IPR015927">
    <property type="entry name" value="Peptidase_S24_S26A/B/C"/>
</dbReference>
<keyword evidence="2 10" id="KW-0235">DNA replication</keyword>
<protein>
    <recommendedName>
        <fullName evidence="10">LexA repressor</fullName>
        <ecNumber evidence="10">3.4.21.88</ecNumber>
    </recommendedName>
</protein>
<feature type="active site" description="For autocatalytic cleavage activity" evidence="10">
    <location>
        <position position="157"/>
    </location>
</feature>
<dbReference type="GO" id="GO:0006281">
    <property type="term" value="P:DNA repair"/>
    <property type="evidence" value="ECO:0007669"/>
    <property type="project" value="UniProtKB-UniRule"/>
</dbReference>
<evidence type="ECO:0000259" key="11">
    <source>
        <dbReference type="Pfam" id="PF00717"/>
    </source>
</evidence>
<dbReference type="PANTHER" id="PTHR33516">
    <property type="entry name" value="LEXA REPRESSOR"/>
    <property type="match status" value="1"/>
</dbReference>
<evidence type="ECO:0000256" key="4">
    <source>
        <dbReference type="ARBA" id="ARBA00022801"/>
    </source>
</evidence>
<dbReference type="EMBL" id="CP113797">
    <property type="protein sequence ID" value="WAL58122.1"/>
    <property type="molecule type" value="Genomic_DNA"/>
</dbReference>
<dbReference type="RefSeq" id="WP_268607518.1">
    <property type="nucleotide sequence ID" value="NZ_CP113797.1"/>
</dbReference>
<evidence type="ECO:0000259" key="12">
    <source>
        <dbReference type="Pfam" id="PF01726"/>
    </source>
</evidence>
<evidence type="ECO:0000256" key="1">
    <source>
        <dbReference type="ARBA" id="ARBA00022491"/>
    </source>
</evidence>